<dbReference type="PROSITE" id="PS01037">
    <property type="entry name" value="SBP_BACTERIAL_1"/>
    <property type="match status" value="1"/>
</dbReference>
<dbReference type="OrthoDB" id="9769319at2"/>
<keyword evidence="4" id="KW-0479">Metal-binding</keyword>
<dbReference type="PANTHER" id="PTHR30006:SF2">
    <property type="entry name" value="ABC TRANSPORTER SUBSTRATE-BINDING PROTEIN"/>
    <property type="match status" value="1"/>
</dbReference>
<keyword evidence="3" id="KW-0410">Iron transport</keyword>
<evidence type="ECO:0000256" key="2">
    <source>
        <dbReference type="ARBA" id="ARBA00022448"/>
    </source>
</evidence>
<name>A0A4V2J3D3_9BACL</name>
<proteinExistence type="inferred from homology"/>
<reference evidence="9 10" key="1">
    <citation type="submission" date="2019-02" db="EMBL/GenBank/DDBJ databases">
        <title>Paenibacillus sp. nov., isolated from surface-sterilized tissue of Thalictrum simplex L.</title>
        <authorList>
            <person name="Tuo L."/>
        </authorList>
    </citation>
    <scope>NUCLEOTIDE SEQUENCE [LARGE SCALE GENOMIC DNA]</scope>
    <source>
        <strain evidence="9 10">N2SHLJ1</strain>
    </source>
</reference>
<evidence type="ECO:0000256" key="7">
    <source>
        <dbReference type="ARBA" id="ARBA00023065"/>
    </source>
</evidence>
<keyword evidence="10" id="KW-1185">Reference proteome</keyword>
<gene>
    <name evidence="9" type="ORF">EYB31_30290</name>
</gene>
<evidence type="ECO:0000256" key="5">
    <source>
        <dbReference type="ARBA" id="ARBA00022729"/>
    </source>
</evidence>
<dbReference type="PROSITE" id="PS51257">
    <property type="entry name" value="PROKAR_LIPOPROTEIN"/>
    <property type="match status" value="1"/>
</dbReference>
<dbReference type="PANTHER" id="PTHR30006">
    <property type="entry name" value="THIAMINE-BINDING PERIPLASMIC PROTEIN-RELATED"/>
    <property type="match status" value="1"/>
</dbReference>
<dbReference type="RefSeq" id="WP_131017247.1">
    <property type="nucleotide sequence ID" value="NZ_SIRE01000026.1"/>
</dbReference>
<accession>A0A4V2J3D3</accession>
<dbReference type="EMBL" id="SIRE01000026">
    <property type="protein sequence ID" value="TBL71382.1"/>
    <property type="molecule type" value="Genomic_DNA"/>
</dbReference>
<evidence type="ECO:0000256" key="8">
    <source>
        <dbReference type="SAM" id="SignalP"/>
    </source>
</evidence>
<dbReference type="GO" id="GO:0055085">
    <property type="term" value="P:transmembrane transport"/>
    <property type="evidence" value="ECO:0007669"/>
    <property type="project" value="InterPro"/>
</dbReference>
<evidence type="ECO:0000256" key="3">
    <source>
        <dbReference type="ARBA" id="ARBA00022496"/>
    </source>
</evidence>
<dbReference type="CDD" id="cd13546">
    <property type="entry name" value="PBP2_BitB"/>
    <property type="match status" value="1"/>
</dbReference>
<dbReference type="GO" id="GO:0046872">
    <property type="term" value="F:metal ion binding"/>
    <property type="evidence" value="ECO:0007669"/>
    <property type="project" value="UniProtKB-KW"/>
</dbReference>
<evidence type="ECO:0000256" key="4">
    <source>
        <dbReference type="ARBA" id="ARBA00022723"/>
    </source>
</evidence>
<keyword evidence="7" id="KW-0406">Ion transport</keyword>
<dbReference type="GO" id="GO:0030288">
    <property type="term" value="C:outer membrane-bounded periplasmic space"/>
    <property type="evidence" value="ECO:0007669"/>
    <property type="project" value="TreeGrafter"/>
</dbReference>
<dbReference type="GO" id="GO:0030976">
    <property type="term" value="F:thiamine pyrophosphate binding"/>
    <property type="evidence" value="ECO:0007669"/>
    <property type="project" value="TreeGrafter"/>
</dbReference>
<dbReference type="GO" id="GO:0030975">
    <property type="term" value="F:thiamine binding"/>
    <property type="evidence" value="ECO:0007669"/>
    <property type="project" value="TreeGrafter"/>
</dbReference>
<sequence>MKKIVSLGLAAVLAGSLLAGCGSAPAKDNGKPAAPAASGAANTPTPAPGTDKLVLYTSTPSEILNPVVKEFQDRTKIKVELVTGGTGELYKRVQAESANPMGDVLWGGMADSLEIYKSYFEPYKVKDSDVIAFKSPTNHWTAFNLVVQVIMYNKKLVPDNEAPKSWEDLLDPKWKGKIAFADPSKASTSYIQLATMLTAFEKNGEKGWDYVKKYSKNLDTKLLSGSSAVPKAVADGEFPVGVTYEEAAFRHVVGGAPVGVIYPKEGTSVLPDIAALIKNGKNSENGKKFLDFLVSKDMQEMVSTEFKRRSVRDDVKPTEGLVPAKSIPLVNYDSKWSGEKQGEVLKKFQDIWVGKQ</sequence>
<dbReference type="GO" id="GO:0006826">
    <property type="term" value="P:iron ion transport"/>
    <property type="evidence" value="ECO:0007669"/>
    <property type="project" value="UniProtKB-KW"/>
</dbReference>
<evidence type="ECO:0000256" key="6">
    <source>
        <dbReference type="ARBA" id="ARBA00023004"/>
    </source>
</evidence>
<comment type="similarity">
    <text evidence="1">Belongs to the bacterial solute-binding protein 1 family.</text>
</comment>
<feature type="chain" id="PRO_5020236526" evidence="8">
    <location>
        <begin position="27"/>
        <end position="356"/>
    </location>
</feature>
<keyword evidence="6" id="KW-0408">Iron</keyword>
<dbReference type="GO" id="GO:0015888">
    <property type="term" value="P:thiamine transport"/>
    <property type="evidence" value="ECO:0007669"/>
    <property type="project" value="TreeGrafter"/>
</dbReference>
<feature type="signal peptide" evidence="8">
    <location>
        <begin position="1"/>
        <end position="26"/>
    </location>
</feature>
<dbReference type="Gene3D" id="3.40.190.10">
    <property type="entry name" value="Periplasmic binding protein-like II"/>
    <property type="match status" value="2"/>
</dbReference>
<dbReference type="InterPro" id="IPR006061">
    <property type="entry name" value="SBP_1_CS"/>
</dbReference>
<evidence type="ECO:0000313" key="9">
    <source>
        <dbReference type="EMBL" id="TBL71382.1"/>
    </source>
</evidence>
<evidence type="ECO:0000313" key="10">
    <source>
        <dbReference type="Proteomes" id="UP000293142"/>
    </source>
</evidence>
<dbReference type="InterPro" id="IPR026045">
    <property type="entry name" value="Ferric-bd"/>
</dbReference>
<protein>
    <submittedName>
        <fullName evidence="9">Extracellular solute-binding protein</fullName>
    </submittedName>
</protein>
<dbReference type="Proteomes" id="UP000293142">
    <property type="component" value="Unassembled WGS sequence"/>
</dbReference>
<dbReference type="PIRSF" id="PIRSF002825">
    <property type="entry name" value="CfbpA"/>
    <property type="match status" value="1"/>
</dbReference>
<organism evidence="9 10">
    <name type="scientific">Paenibacillus thalictri</name>
    <dbReference type="NCBI Taxonomy" id="2527873"/>
    <lineage>
        <taxon>Bacteria</taxon>
        <taxon>Bacillati</taxon>
        <taxon>Bacillota</taxon>
        <taxon>Bacilli</taxon>
        <taxon>Bacillales</taxon>
        <taxon>Paenibacillaceae</taxon>
        <taxon>Paenibacillus</taxon>
    </lineage>
</organism>
<dbReference type="AlphaFoldDB" id="A0A4V2J3D3"/>
<comment type="caution">
    <text evidence="9">The sequence shown here is derived from an EMBL/GenBank/DDBJ whole genome shotgun (WGS) entry which is preliminary data.</text>
</comment>
<keyword evidence="2" id="KW-0813">Transport</keyword>
<dbReference type="SUPFAM" id="SSF53850">
    <property type="entry name" value="Periplasmic binding protein-like II"/>
    <property type="match status" value="1"/>
</dbReference>
<evidence type="ECO:0000256" key="1">
    <source>
        <dbReference type="ARBA" id="ARBA00008520"/>
    </source>
</evidence>
<keyword evidence="5 8" id="KW-0732">Signal</keyword>
<dbReference type="Pfam" id="PF13343">
    <property type="entry name" value="SBP_bac_6"/>
    <property type="match status" value="1"/>
</dbReference>